<dbReference type="GO" id="GO:0042302">
    <property type="term" value="F:structural constituent of cuticle"/>
    <property type="evidence" value="ECO:0007669"/>
    <property type="project" value="UniProtKB-UniRule"/>
</dbReference>
<protein>
    <recommendedName>
        <fullName evidence="7">Pro-resilin</fullName>
    </recommendedName>
</protein>
<sequence length="247" mass="27683">MGNVLQMLMLVAMAAVALADKPYASTRSAVISDANYGFDWAVRDSDSGNNFGQEETRDGDNTQGSYFVHLPDGRLQTVNYYVTGDSGFVADVNYDGEARYDVSFESRETPRFTAPTRTRTPAPARTRTPAPARPRSSSPARPRSSSPARPRSSSPTRPSSSSPARPSFSSHFTPRASASAQPIRNRFFSAESFEIRSPFFRDTDERSLERFDSRSFERSREKPDSFESHEFFKVPKNPFIRDTNESF</sequence>
<feature type="region of interest" description="Disordered" evidence="3">
    <location>
        <begin position="105"/>
        <end position="180"/>
    </location>
</feature>
<dbReference type="AlphaFoldDB" id="A0AAE1KFB1"/>
<dbReference type="InterPro" id="IPR000618">
    <property type="entry name" value="Insect_cuticle"/>
</dbReference>
<feature type="chain" id="PRO_5042209769" description="Pro-resilin" evidence="4">
    <location>
        <begin position="20"/>
        <end position="247"/>
    </location>
</feature>
<dbReference type="InterPro" id="IPR051217">
    <property type="entry name" value="Insect_Cuticle_Struc_Prot"/>
</dbReference>
<dbReference type="Pfam" id="PF00379">
    <property type="entry name" value="Chitin_bind_4"/>
    <property type="match status" value="1"/>
</dbReference>
<evidence type="ECO:0000313" key="6">
    <source>
        <dbReference type="Proteomes" id="UP001286313"/>
    </source>
</evidence>
<dbReference type="PANTHER" id="PTHR12236">
    <property type="entry name" value="STRUCTURAL CONTITUENT OF CUTICLE"/>
    <property type="match status" value="1"/>
</dbReference>
<evidence type="ECO:0000256" key="3">
    <source>
        <dbReference type="SAM" id="MobiDB-lite"/>
    </source>
</evidence>
<accession>A0AAE1KFB1</accession>
<gene>
    <name evidence="5" type="ORF">Pcinc_024440</name>
</gene>
<reference evidence="5" key="1">
    <citation type="submission" date="2023-10" db="EMBL/GenBank/DDBJ databases">
        <title>Genome assemblies of two species of porcelain crab, Petrolisthes cinctipes and Petrolisthes manimaculis (Anomura: Porcellanidae).</title>
        <authorList>
            <person name="Angst P."/>
        </authorList>
    </citation>
    <scope>NUCLEOTIDE SEQUENCE</scope>
    <source>
        <strain evidence="5">PB745_01</strain>
        <tissue evidence="5">Gill</tissue>
    </source>
</reference>
<organism evidence="5 6">
    <name type="scientific">Petrolisthes cinctipes</name>
    <name type="common">Flat porcelain crab</name>
    <dbReference type="NCBI Taxonomy" id="88211"/>
    <lineage>
        <taxon>Eukaryota</taxon>
        <taxon>Metazoa</taxon>
        <taxon>Ecdysozoa</taxon>
        <taxon>Arthropoda</taxon>
        <taxon>Crustacea</taxon>
        <taxon>Multicrustacea</taxon>
        <taxon>Malacostraca</taxon>
        <taxon>Eumalacostraca</taxon>
        <taxon>Eucarida</taxon>
        <taxon>Decapoda</taxon>
        <taxon>Pleocyemata</taxon>
        <taxon>Anomura</taxon>
        <taxon>Galatheoidea</taxon>
        <taxon>Porcellanidae</taxon>
        <taxon>Petrolisthes</taxon>
    </lineage>
</organism>
<dbReference type="PANTHER" id="PTHR12236:SF79">
    <property type="entry name" value="CUTICULAR PROTEIN 50CB-RELATED"/>
    <property type="match status" value="1"/>
</dbReference>
<proteinExistence type="predicted"/>
<dbReference type="GO" id="GO:0005615">
    <property type="term" value="C:extracellular space"/>
    <property type="evidence" value="ECO:0007669"/>
    <property type="project" value="TreeGrafter"/>
</dbReference>
<feature type="signal peptide" evidence="4">
    <location>
        <begin position="1"/>
        <end position="19"/>
    </location>
</feature>
<dbReference type="GO" id="GO:0031012">
    <property type="term" value="C:extracellular matrix"/>
    <property type="evidence" value="ECO:0007669"/>
    <property type="project" value="TreeGrafter"/>
</dbReference>
<evidence type="ECO:0000256" key="2">
    <source>
        <dbReference type="PROSITE-ProRule" id="PRU00497"/>
    </source>
</evidence>
<comment type="caution">
    <text evidence="5">The sequence shown here is derived from an EMBL/GenBank/DDBJ whole genome shotgun (WGS) entry which is preliminary data.</text>
</comment>
<feature type="compositionally biased region" description="Low complexity" evidence="3">
    <location>
        <begin position="111"/>
        <end position="170"/>
    </location>
</feature>
<keyword evidence="4" id="KW-0732">Signal</keyword>
<evidence type="ECO:0000313" key="5">
    <source>
        <dbReference type="EMBL" id="KAK3870325.1"/>
    </source>
</evidence>
<evidence type="ECO:0008006" key="7">
    <source>
        <dbReference type="Google" id="ProtNLM"/>
    </source>
</evidence>
<evidence type="ECO:0000256" key="4">
    <source>
        <dbReference type="SAM" id="SignalP"/>
    </source>
</evidence>
<keyword evidence="1 2" id="KW-0193">Cuticle</keyword>
<dbReference type="Proteomes" id="UP001286313">
    <property type="component" value="Unassembled WGS sequence"/>
</dbReference>
<keyword evidence="6" id="KW-1185">Reference proteome</keyword>
<dbReference type="EMBL" id="JAWQEG010002687">
    <property type="protein sequence ID" value="KAK3870325.1"/>
    <property type="molecule type" value="Genomic_DNA"/>
</dbReference>
<name>A0AAE1KFB1_PETCI</name>
<dbReference type="PROSITE" id="PS51155">
    <property type="entry name" value="CHIT_BIND_RR_2"/>
    <property type="match status" value="1"/>
</dbReference>
<evidence type="ECO:0000256" key="1">
    <source>
        <dbReference type="ARBA" id="ARBA00022460"/>
    </source>
</evidence>